<accession>A0A822ZD24</accession>
<comment type="caution">
    <text evidence="1">The sequence shown here is derived from an EMBL/GenBank/DDBJ whole genome shotgun (WGS) entry which is preliminary data.</text>
</comment>
<reference evidence="1 2" key="1">
    <citation type="journal article" date="2020" name="Mol. Biol. Evol.">
        <title>Distinct Expression and Methylation Patterns for Genes with Different Fates following a Single Whole-Genome Duplication in Flowering Plants.</title>
        <authorList>
            <person name="Shi T."/>
            <person name="Rahmani R.S."/>
            <person name="Gugger P.F."/>
            <person name="Wang M."/>
            <person name="Li H."/>
            <person name="Zhang Y."/>
            <person name="Li Z."/>
            <person name="Wang Q."/>
            <person name="Van de Peer Y."/>
            <person name="Marchal K."/>
            <person name="Chen J."/>
        </authorList>
    </citation>
    <scope>NUCLEOTIDE SEQUENCE [LARGE SCALE GENOMIC DNA]</scope>
    <source>
        <tissue evidence="1">Leaf</tissue>
    </source>
</reference>
<gene>
    <name evidence="1" type="ORF">HUJ06_000640</name>
</gene>
<organism evidence="1 2">
    <name type="scientific">Nelumbo nucifera</name>
    <name type="common">Sacred lotus</name>
    <dbReference type="NCBI Taxonomy" id="4432"/>
    <lineage>
        <taxon>Eukaryota</taxon>
        <taxon>Viridiplantae</taxon>
        <taxon>Streptophyta</taxon>
        <taxon>Embryophyta</taxon>
        <taxon>Tracheophyta</taxon>
        <taxon>Spermatophyta</taxon>
        <taxon>Magnoliopsida</taxon>
        <taxon>Proteales</taxon>
        <taxon>Nelumbonaceae</taxon>
        <taxon>Nelumbo</taxon>
    </lineage>
</organism>
<evidence type="ECO:0000313" key="2">
    <source>
        <dbReference type="Proteomes" id="UP000607653"/>
    </source>
</evidence>
<evidence type="ECO:0000313" key="1">
    <source>
        <dbReference type="EMBL" id="DAD42410.1"/>
    </source>
</evidence>
<proteinExistence type="predicted"/>
<dbReference type="AlphaFoldDB" id="A0A822ZD24"/>
<keyword evidence="2" id="KW-1185">Reference proteome</keyword>
<sequence length="173" mass="19130">MKQIEYRTDWPINKAPSLLQILQAVFIIFPFHGLSHLGCFLASSSVKVLFSLVVSPSLSLLSSPPIRKKAGEREREGREISVEKEMSKYVEILDAFRIAARIHSHCPQTARMYYRPPSNADDQDSQLQPLDLHSHDGTAVVSNAASDVSARLGGCGAKAITFDMTDLILYSVV</sequence>
<dbReference type="Proteomes" id="UP000607653">
    <property type="component" value="Unassembled WGS sequence"/>
</dbReference>
<name>A0A822ZD24_NELNU</name>
<dbReference type="EMBL" id="DUZY01000006">
    <property type="protein sequence ID" value="DAD42410.1"/>
    <property type="molecule type" value="Genomic_DNA"/>
</dbReference>
<dbReference type="PANTHER" id="PTHR33983">
    <property type="entry name" value="OS07G0185900 PROTEIN"/>
    <property type="match status" value="1"/>
</dbReference>
<dbReference type="PANTHER" id="PTHR33983:SF1">
    <property type="entry name" value="OS07G0185900 PROTEIN"/>
    <property type="match status" value="1"/>
</dbReference>
<protein>
    <submittedName>
        <fullName evidence="1">Uncharacterized protein</fullName>
    </submittedName>
</protein>